<feature type="domain" description="Isopenicillin N synthase-like Fe(2+) 2OG dioxygenase" evidence="3">
    <location>
        <begin position="3"/>
        <end position="66"/>
    </location>
</feature>
<dbReference type="InterPro" id="IPR050295">
    <property type="entry name" value="Plant_2OG-oxidoreductases"/>
</dbReference>
<dbReference type="SUPFAM" id="SSF51197">
    <property type="entry name" value="Clavaminate synthase-like"/>
    <property type="match status" value="1"/>
</dbReference>
<name>A0AA38FR14_TAXCH</name>
<organism evidence="4 5">
    <name type="scientific">Taxus chinensis</name>
    <name type="common">Chinese yew</name>
    <name type="synonym">Taxus wallichiana var. chinensis</name>
    <dbReference type="NCBI Taxonomy" id="29808"/>
    <lineage>
        <taxon>Eukaryota</taxon>
        <taxon>Viridiplantae</taxon>
        <taxon>Streptophyta</taxon>
        <taxon>Embryophyta</taxon>
        <taxon>Tracheophyta</taxon>
        <taxon>Spermatophyta</taxon>
        <taxon>Pinopsida</taxon>
        <taxon>Pinidae</taxon>
        <taxon>Conifers II</taxon>
        <taxon>Cupressales</taxon>
        <taxon>Taxaceae</taxon>
        <taxon>Taxus</taxon>
    </lineage>
</organism>
<dbReference type="EMBL" id="JAHRHJ020000007">
    <property type="protein sequence ID" value="KAH9307528.1"/>
    <property type="molecule type" value="Genomic_DNA"/>
</dbReference>
<evidence type="ECO:0000259" key="3">
    <source>
        <dbReference type="Pfam" id="PF03171"/>
    </source>
</evidence>
<evidence type="ECO:0000256" key="2">
    <source>
        <dbReference type="ARBA" id="ARBA00023004"/>
    </source>
</evidence>
<dbReference type="OMA" id="MLEVINC"/>
<dbReference type="Proteomes" id="UP000824469">
    <property type="component" value="Unassembled WGS sequence"/>
</dbReference>
<protein>
    <recommendedName>
        <fullName evidence="3">Isopenicillin N synthase-like Fe(2+) 2OG dioxygenase domain-containing protein</fullName>
    </recommendedName>
</protein>
<dbReference type="AlphaFoldDB" id="A0AA38FR14"/>
<evidence type="ECO:0000256" key="1">
    <source>
        <dbReference type="ARBA" id="ARBA00022723"/>
    </source>
</evidence>
<evidence type="ECO:0000313" key="4">
    <source>
        <dbReference type="EMBL" id="KAH9307528.1"/>
    </source>
</evidence>
<comment type="caution">
    <text evidence="4">The sequence shown here is derived from an EMBL/GenBank/DDBJ whole genome shotgun (WGS) entry which is preliminary data.</text>
</comment>
<dbReference type="InterPro" id="IPR027443">
    <property type="entry name" value="IPNS-like_sf"/>
</dbReference>
<sequence length="67" mass="7428">GTRMNYYPRCPRPNLVFGIGPPSDASGITILLQDDDEIGLHIRKDEQWIPIQPIPGALVINIGDMVE</sequence>
<dbReference type="PANTHER" id="PTHR47991">
    <property type="entry name" value="OXOGLUTARATE/IRON-DEPENDENT DIOXYGENASE"/>
    <property type="match status" value="1"/>
</dbReference>
<proteinExistence type="predicted"/>
<dbReference type="InterPro" id="IPR044861">
    <property type="entry name" value="IPNS-like_FE2OG_OXY"/>
</dbReference>
<dbReference type="Pfam" id="PF03171">
    <property type="entry name" value="2OG-FeII_Oxy"/>
    <property type="match status" value="1"/>
</dbReference>
<gene>
    <name evidence="4" type="ORF">KI387_035439</name>
</gene>
<accession>A0AA38FR14</accession>
<keyword evidence="2" id="KW-0408">Iron</keyword>
<dbReference type="GO" id="GO:0046872">
    <property type="term" value="F:metal ion binding"/>
    <property type="evidence" value="ECO:0007669"/>
    <property type="project" value="UniProtKB-KW"/>
</dbReference>
<feature type="non-terminal residue" evidence="4">
    <location>
        <position position="1"/>
    </location>
</feature>
<keyword evidence="5" id="KW-1185">Reference proteome</keyword>
<dbReference type="Gene3D" id="2.60.120.330">
    <property type="entry name" value="B-lactam Antibiotic, Isopenicillin N Synthase, Chain"/>
    <property type="match status" value="1"/>
</dbReference>
<keyword evidence="1" id="KW-0479">Metal-binding</keyword>
<evidence type="ECO:0000313" key="5">
    <source>
        <dbReference type="Proteomes" id="UP000824469"/>
    </source>
</evidence>
<feature type="non-terminal residue" evidence="4">
    <location>
        <position position="67"/>
    </location>
</feature>
<reference evidence="4 5" key="1">
    <citation type="journal article" date="2021" name="Nat. Plants">
        <title>The Taxus genome provides insights into paclitaxel biosynthesis.</title>
        <authorList>
            <person name="Xiong X."/>
            <person name="Gou J."/>
            <person name="Liao Q."/>
            <person name="Li Y."/>
            <person name="Zhou Q."/>
            <person name="Bi G."/>
            <person name="Li C."/>
            <person name="Du R."/>
            <person name="Wang X."/>
            <person name="Sun T."/>
            <person name="Guo L."/>
            <person name="Liang H."/>
            <person name="Lu P."/>
            <person name="Wu Y."/>
            <person name="Zhang Z."/>
            <person name="Ro D.K."/>
            <person name="Shang Y."/>
            <person name="Huang S."/>
            <person name="Yan J."/>
        </authorList>
    </citation>
    <scope>NUCLEOTIDE SEQUENCE [LARGE SCALE GENOMIC DNA]</scope>
    <source>
        <strain evidence="4">Ta-2019</strain>
    </source>
</reference>